<dbReference type="Proteomes" id="UP000241912">
    <property type="component" value="Unassembled WGS sequence"/>
</dbReference>
<proteinExistence type="predicted"/>
<organism evidence="5 6">
    <name type="scientific">Nitrosomonas supralitoralis</name>
    <dbReference type="NCBI Taxonomy" id="2116706"/>
    <lineage>
        <taxon>Bacteria</taxon>
        <taxon>Pseudomonadati</taxon>
        <taxon>Pseudomonadota</taxon>
        <taxon>Betaproteobacteria</taxon>
        <taxon>Nitrosomonadales</taxon>
        <taxon>Nitrosomonadaceae</taxon>
        <taxon>Nitrosomonas</taxon>
    </lineage>
</organism>
<dbReference type="EMBL" id="PXXU01000012">
    <property type="protein sequence ID" value="PSJ17866.1"/>
    <property type="molecule type" value="Genomic_DNA"/>
</dbReference>
<dbReference type="GO" id="GO:0032259">
    <property type="term" value="P:methylation"/>
    <property type="evidence" value="ECO:0007669"/>
    <property type="project" value="UniProtKB-KW"/>
</dbReference>
<dbReference type="PANTHER" id="PTHR13610">
    <property type="entry name" value="METHYLTRANSFERASE DOMAIN-CONTAINING PROTEIN"/>
    <property type="match status" value="1"/>
</dbReference>
<sequence length="252" mass="28359">MSKIKHTVTIALLIQIFTSFLIAFSIGFQSVIDLSILDWAILQGLLAGLVSLFLRMPMWWIPIHLIFMPLTIAVLALNISSNWFLVLFLCLLSIYGKTYKTQVPLYLSSKSVNQALTTLLPQQGIFSFIDLGSGCGGLVNNLANTHKNGLFYGIEYAPLPFLISKLRSIFSGSTSKIVWGDFWNHDFSSYDVVYAYLSPVPMASLWQKATKEMRPGSFLISNTFIIPDIPPDKSIKLDDFSNSTLYLWKIRI</sequence>
<protein>
    <recommendedName>
        <fullName evidence="7">Class I SAM-dependent methyltransferase</fullName>
    </recommendedName>
</protein>
<comment type="caution">
    <text evidence="5">The sequence shown here is derived from an EMBL/GenBank/DDBJ whole genome shotgun (WGS) entry which is preliminary data.</text>
</comment>
<evidence type="ECO:0000256" key="2">
    <source>
        <dbReference type="ARBA" id="ARBA00022679"/>
    </source>
</evidence>
<evidence type="ECO:0000256" key="3">
    <source>
        <dbReference type="ARBA" id="ARBA00022691"/>
    </source>
</evidence>
<keyword evidence="4" id="KW-0812">Transmembrane</keyword>
<dbReference type="OrthoDB" id="5611641at2"/>
<feature type="transmembrane region" description="Helical" evidence="4">
    <location>
        <begin position="34"/>
        <end position="54"/>
    </location>
</feature>
<dbReference type="Gene3D" id="3.40.50.150">
    <property type="entry name" value="Vaccinia Virus protein VP39"/>
    <property type="match status" value="1"/>
</dbReference>
<dbReference type="PANTHER" id="PTHR13610:SF9">
    <property type="entry name" value="FI06469P"/>
    <property type="match status" value="1"/>
</dbReference>
<feature type="transmembrane region" description="Helical" evidence="4">
    <location>
        <begin position="7"/>
        <end position="28"/>
    </location>
</feature>
<evidence type="ECO:0000313" key="5">
    <source>
        <dbReference type="EMBL" id="PSJ17866.1"/>
    </source>
</evidence>
<dbReference type="GO" id="GO:0016279">
    <property type="term" value="F:protein-lysine N-methyltransferase activity"/>
    <property type="evidence" value="ECO:0007669"/>
    <property type="project" value="InterPro"/>
</dbReference>
<name>A0A2P7NWM3_9PROT</name>
<accession>A0A2P7NWM3</accession>
<keyword evidence="3" id="KW-0949">S-adenosyl-L-methionine</keyword>
<evidence type="ECO:0000313" key="6">
    <source>
        <dbReference type="Proteomes" id="UP000241912"/>
    </source>
</evidence>
<keyword evidence="6" id="KW-1185">Reference proteome</keyword>
<reference evidence="5 6" key="1">
    <citation type="submission" date="2018-03" db="EMBL/GenBank/DDBJ databases">
        <title>Draft genome of Nitrosomonas supralitoralis APG5.</title>
        <authorList>
            <person name="Urakawa H."/>
            <person name="Lopez J.V."/>
        </authorList>
    </citation>
    <scope>NUCLEOTIDE SEQUENCE [LARGE SCALE GENOMIC DNA]</scope>
    <source>
        <strain evidence="5 6">APG5</strain>
    </source>
</reference>
<keyword evidence="4" id="KW-1133">Transmembrane helix</keyword>
<evidence type="ECO:0000256" key="1">
    <source>
        <dbReference type="ARBA" id="ARBA00022603"/>
    </source>
</evidence>
<evidence type="ECO:0000256" key="4">
    <source>
        <dbReference type="SAM" id="Phobius"/>
    </source>
</evidence>
<dbReference type="InterPro" id="IPR026170">
    <property type="entry name" value="FAM173A/B"/>
</dbReference>
<keyword evidence="1" id="KW-0489">Methyltransferase</keyword>
<gene>
    <name evidence="5" type="ORF">C7H79_05640</name>
</gene>
<keyword evidence="2" id="KW-0808">Transferase</keyword>
<dbReference type="SUPFAM" id="SSF53335">
    <property type="entry name" value="S-adenosyl-L-methionine-dependent methyltransferases"/>
    <property type="match status" value="1"/>
</dbReference>
<feature type="transmembrane region" description="Helical" evidence="4">
    <location>
        <begin position="66"/>
        <end position="95"/>
    </location>
</feature>
<keyword evidence="4" id="KW-0472">Membrane</keyword>
<evidence type="ECO:0008006" key="7">
    <source>
        <dbReference type="Google" id="ProtNLM"/>
    </source>
</evidence>
<dbReference type="InterPro" id="IPR029063">
    <property type="entry name" value="SAM-dependent_MTases_sf"/>
</dbReference>
<dbReference type="RefSeq" id="WP_106706318.1">
    <property type="nucleotide sequence ID" value="NZ_PXXU01000012.1"/>
</dbReference>
<dbReference type="AlphaFoldDB" id="A0A2P7NWM3"/>